<feature type="transmembrane region" description="Helical" evidence="7">
    <location>
        <begin position="529"/>
        <end position="549"/>
    </location>
</feature>
<feature type="compositionally biased region" description="Basic and acidic residues" evidence="6">
    <location>
        <begin position="1"/>
        <end position="12"/>
    </location>
</feature>
<feature type="compositionally biased region" description="Basic and acidic residues" evidence="6">
    <location>
        <begin position="68"/>
        <end position="81"/>
    </location>
</feature>
<dbReference type="CDD" id="cd17323">
    <property type="entry name" value="MFS_Tpo1_MDR_like"/>
    <property type="match status" value="1"/>
</dbReference>
<evidence type="ECO:0000313" key="10">
    <source>
        <dbReference type="Proteomes" id="UP000749293"/>
    </source>
</evidence>
<evidence type="ECO:0000256" key="4">
    <source>
        <dbReference type="ARBA" id="ARBA00023136"/>
    </source>
</evidence>
<organism evidence="9 10">
    <name type="scientific">Geosmithia morbida</name>
    <dbReference type="NCBI Taxonomy" id="1094350"/>
    <lineage>
        <taxon>Eukaryota</taxon>
        <taxon>Fungi</taxon>
        <taxon>Dikarya</taxon>
        <taxon>Ascomycota</taxon>
        <taxon>Pezizomycotina</taxon>
        <taxon>Sordariomycetes</taxon>
        <taxon>Hypocreomycetidae</taxon>
        <taxon>Hypocreales</taxon>
        <taxon>Bionectriaceae</taxon>
        <taxon>Geosmithia</taxon>
    </lineage>
</organism>
<dbReference type="InterPro" id="IPR036259">
    <property type="entry name" value="MFS_trans_sf"/>
</dbReference>
<feature type="transmembrane region" description="Helical" evidence="7">
    <location>
        <begin position="461"/>
        <end position="482"/>
    </location>
</feature>
<evidence type="ECO:0000256" key="6">
    <source>
        <dbReference type="SAM" id="MobiDB-lite"/>
    </source>
</evidence>
<dbReference type="EMBL" id="JAANYQ010000012">
    <property type="protein sequence ID" value="KAF4121509.1"/>
    <property type="molecule type" value="Genomic_DNA"/>
</dbReference>
<evidence type="ECO:0000256" key="7">
    <source>
        <dbReference type="SAM" id="Phobius"/>
    </source>
</evidence>
<reference evidence="9" key="1">
    <citation type="submission" date="2020-03" db="EMBL/GenBank/DDBJ databases">
        <title>Site-based positive gene gene selection in Geosmithia morbida across the United States reveals a broad range of putative effectors and factors for local host and environmental adapation.</title>
        <authorList>
            <person name="Onufrak A."/>
            <person name="Murdoch R.W."/>
            <person name="Gazis R."/>
            <person name="Huff M."/>
            <person name="Staton M."/>
            <person name="Klingeman W."/>
            <person name="Hadziabdic D."/>
        </authorList>
    </citation>
    <scope>NUCLEOTIDE SEQUENCE</scope>
    <source>
        <strain evidence="9">1262</strain>
    </source>
</reference>
<name>A0A9P4YTJ1_9HYPO</name>
<evidence type="ECO:0000256" key="3">
    <source>
        <dbReference type="ARBA" id="ARBA00022989"/>
    </source>
</evidence>
<keyword evidence="4 7" id="KW-0472">Membrane</keyword>
<dbReference type="RefSeq" id="XP_035320161.1">
    <property type="nucleotide sequence ID" value="XM_035463897.1"/>
</dbReference>
<dbReference type="GeneID" id="55968146"/>
<evidence type="ECO:0000313" key="9">
    <source>
        <dbReference type="EMBL" id="KAF4121509.1"/>
    </source>
</evidence>
<protein>
    <submittedName>
        <fullName evidence="9">Sugar (And other) transporter</fullName>
    </submittedName>
</protein>
<gene>
    <name evidence="9" type="ORF">GMORB2_1916</name>
</gene>
<dbReference type="GO" id="GO:0005886">
    <property type="term" value="C:plasma membrane"/>
    <property type="evidence" value="ECO:0007669"/>
    <property type="project" value="TreeGrafter"/>
</dbReference>
<feature type="transmembrane region" description="Helical" evidence="7">
    <location>
        <begin position="355"/>
        <end position="379"/>
    </location>
</feature>
<comment type="caution">
    <text evidence="9">The sequence shown here is derived from an EMBL/GenBank/DDBJ whole genome shotgun (WGS) entry which is preliminary data.</text>
</comment>
<feature type="domain" description="Major facilitator superfamily (MFS) profile" evidence="8">
    <location>
        <begin position="127"/>
        <end position="616"/>
    </location>
</feature>
<evidence type="ECO:0000256" key="1">
    <source>
        <dbReference type="ARBA" id="ARBA00004141"/>
    </source>
</evidence>
<dbReference type="AlphaFoldDB" id="A0A9P4YTJ1"/>
<sequence>MERDLEKAHGEARSAAASSSGTSRSSTASDPSVVLHPIRTDPSRRSRVSATDARIDGTDPYENLEQALSRDTRTDGGRDGGEPDDGIEPVRTAASAATLRHPDFEVVFQDGDPENPRNWSLGYRVWILVAIAYTSWVAVLYSTSYTSSAPGLMAEFGTSQTVTTLGMTTYLLGLATGCLVLAPMSELFGRRIVYLVCLAAWLLLVIPGAVAQNFVTILVTRYFCAFFGSVMLANGPGSVVDLSHPDYLAFTLSMWSIAPMNAPSTGGIIGGFVYQYLGWRWSAWIILISGAVAFGTMLTCKETYAPTILRRKAARLRHETGDSRWWCQYDQRVSTWNLLKTNLSRPLVLAIKEPILWFLNIWMSLVYGVLYLCFVAYPIVFSQHRGWSPGISGLAFVGIGVGTLLAIFSEPLCRRLINGQPRDPLTGKPPPEAQALVLAIGSILTPVGQLVFSWTCLPTSIHWAIPIAFGVPFSLGNTLIFIYGSNYLAGAYGIYAASALSSNAVMRSIFGATLPLAGPKMYEALTPQWAGTLLGLVEVTMIPIPFVFWRYGAKIRGRSSTICQLREEQEKINSKRARHQAKLVREAEQNLSQPCSDAEEGPAANLSTMADKRESS</sequence>
<dbReference type="FunFam" id="1.20.1250.20:FF:000011">
    <property type="entry name" value="MFS multidrug transporter, putative"/>
    <property type="match status" value="1"/>
</dbReference>
<feature type="transmembrane region" description="Helical" evidence="7">
    <location>
        <begin position="247"/>
        <end position="275"/>
    </location>
</feature>
<keyword evidence="10" id="KW-1185">Reference proteome</keyword>
<feature type="transmembrane region" description="Helical" evidence="7">
    <location>
        <begin position="125"/>
        <end position="145"/>
    </location>
</feature>
<feature type="region of interest" description="Disordered" evidence="6">
    <location>
        <begin position="574"/>
        <end position="616"/>
    </location>
</feature>
<keyword evidence="3 7" id="KW-1133">Transmembrane helix</keyword>
<dbReference type="OrthoDB" id="3365399at2759"/>
<proteinExistence type="predicted"/>
<comment type="subcellular location">
    <subcellularLocation>
        <location evidence="1">Membrane</location>
        <topology evidence="1">Multi-pass membrane protein</topology>
    </subcellularLocation>
</comment>
<evidence type="ECO:0000256" key="5">
    <source>
        <dbReference type="ARBA" id="ARBA00023180"/>
    </source>
</evidence>
<dbReference type="PANTHER" id="PTHR23502">
    <property type="entry name" value="MAJOR FACILITATOR SUPERFAMILY"/>
    <property type="match status" value="1"/>
</dbReference>
<accession>A0A9P4YTJ1</accession>
<feature type="transmembrane region" description="Helical" evidence="7">
    <location>
        <begin position="192"/>
        <end position="211"/>
    </location>
</feature>
<evidence type="ECO:0000256" key="2">
    <source>
        <dbReference type="ARBA" id="ARBA00022692"/>
    </source>
</evidence>
<feature type="transmembrane region" description="Helical" evidence="7">
    <location>
        <begin position="433"/>
        <end position="455"/>
    </location>
</feature>
<feature type="compositionally biased region" description="Low complexity" evidence="6">
    <location>
        <begin position="13"/>
        <end position="29"/>
    </location>
</feature>
<dbReference type="GO" id="GO:0022857">
    <property type="term" value="F:transmembrane transporter activity"/>
    <property type="evidence" value="ECO:0007669"/>
    <property type="project" value="InterPro"/>
</dbReference>
<feature type="transmembrane region" description="Helical" evidence="7">
    <location>
        <begin position="281"/>
        <end position="300"/>
    </location>
</feature>
<dbReference type="InterPro" id="IPR011701">
    <property type="entry name" value="MFS"/>
</dbReference>
<dbReference type="PANTHER" id="PTHR23502:SF12">
    <property type="entry name" value="MULTIDRUG TRANSPORTER, PUTATIVE (AFU_ORTHOLOGUE AFUA_1G06440)-RELATED"/>
    <property type="match status" value="1"/>
</dbReference>
<feature type="transmembrane region" description="Helical" evidence="7">
    <location>
        <begin position="494"/>
        <end position="517"/>
    </location>
</feature>
<dbReference type="Pfam" id="PF07690">
    <property type="entry name" value="MFS_1"/>
    <property type="match status" value="1"/>
</dbReference>
<dbReference type="Gene3D" id="1.20.1250.20">
    <property type="entry name" value="MFS general substrate transporter like domains"/>
    <property type="match status" value="1"/>
</dbReference>
<dbReference type="Proteomes" id="UP000749293">
    <property type="component" value="Unassembled WGS sequence"/>
</dbReference>
<evidence type="ECO:0000259" key="8">
    <source>
        <dbReference type="PROSITE" id="PS50850"/>
    </source>
</evidence>
<dbReference type="PROSITE" id="PS50850">
    <property type="entry name" value="MFS"/>
    <property type="match status" value="1"/>
</dbReference>
<feature type="transmembrane region" description="Helical" evidence="7">
    <location>
        <begin position="391"/>
        <end position="412"/>
    </location>
</feature>
<dbReference type="InterPro" id="IPR020846">
    <property type="entry name" value="MFS_dom"/>
</dbReference>
<feature type="transmembrane region" description="Helical" evidence="7">
    <location>
        <begin position="217"/>
        <end position="235"/>
    </location>
</feature>
<feature type="transmembrane region" description="Helical" evidence="7">
    <location>
        <begin position="165"/>
        <end position="185"/>
    </location>
</feature>
<keyword evidence="2 7" id="KW-0812">Transmembrane</keyword>
<keyword evidence="5" id="KW-0325">Glycoprotein</keyword>
<feature type="region of interest" description="Disordered" evidence="6">
    <location>
        <begin position="1"/>
        <end position="88"/>
    </location>
</feature>
<dbReference type="SUPFAM" id="SSF103473">
    <property type="entry name" value="MFS general substrate transporter"/>
    <property type="match status" value="1"/>
</dbReference>